<evidence type="ECO:0000313" key="3">
    <source>
        <dbReference type="Proteomes" id="UP000245649"/>
    </source>
</evidence>
<gene>
    <name evidence="2" type="ORF">DKC00_00655</name>
    <name evidence="1" type="ORF">DKC11_00145</name>
</gene>
<keyword evidence="2" id="KW-0614">Plasmid</keyword>
<reference evidence="3 4" key="1">
    <citation type="submission" date="2018-05" db="EMBL/GenBank/DDBJ databases">
        <title>Klebsiella quasipneumonaiae provides a window into carbapenemase gene transfer, plasmid rearrangements and nosocomial acquisition from the hospital environment.</title>
        <authorList>
            <person name="Mathers A.J."/>
            <person name="Vegesana K."/>
            <person name="Stoesser N."/>
            <person name="Crook D."/>
            <person name="Vaughan A."/>
            <person name="Barry K."/>
            <person name="Parikh H."/>
            <person name="Sebra R."/>
            <person name="Kotay S."/>
            <person name="Walker A.S."/>
            <person name="Sheppard A.E."/>
        </authorList>
    </citation>
    <scope>NUCLEOTIDE SEQUENCE [LARGE SCALE GENOMIC DNA]</scope>
    <source>
        <strain evidence="1 4">CAV1947</strain>
        <strain evidence="2 3">CAV2018</strain>
        <plasmid evidence="4">pkpc_cav1947-56</plasmid>
        <plasmid evidence="1">pKPC_CAV1947-56</plasmid>
        <plasmid evidence="2">pKPC_CAV2018-63</plasmid>
        <plasmid evidence="3">pkpc_cav2018-63</plasmid>
    </source>
</reference>
<dbReference type="Proteomes" id="UP000245760">
    <property type="component" value="Plasmid pKPC_CAV1947-56"/>
</dbReference>
<accession>A0AAI8IQV9</accession>
<dbReference type="EMBL" id="CP029429">
    <property type="protein sequence ID" value="AWL60370.1"/>
    <property type="molecule type" value="Genomic_DNA"/>
</dbReference>
<geneLocation type="plasmid" evidence="2">
    <name>pKPC_CAV2018-63</name>
</geneLocation>
<evidence type="ECO:0000313" key="2">
    <source>
        <dbReference type="EMBL" id="AWL60370.1"/>
    </source>
</evidence>
<geneLocation type="plasmid" evidence="4">
    <name>pkpc_cav1947-56</name>
</geneLocation>
<protein>
    <submittedName>
        <fullName evidence="2">Uncharacterized protein</fullName>
    </submittedName>
</protein>
<dbReference type="EMBL" id="CP029439">
    <property type="protein sequence ID" value="AWL54374.1"/>
    <property type="molecule type" value="Genomic_DNA"/>
</dbReference>
<proteinExistence type="predicted"/>
<dbReference type="AlphaFoldDB" id="A0AAI8IQV9"/>
<geneLocation type="plasmid" evidence="1">
    <name>pKPC_CAV1947-56</name>
</geneLocation>
<geneLocation type="plasmid" evidence="3">
    <name>pkpc_cav2018-63</name>
</geneLocation>
<sequence>MCTCFSARTADIPLPRFGCSFLVAMLLRYASAKDCGERWDLFEKDPVTILSRSNSKTHSEALRGVLSGFNLAGFNETV</sequence>
<dbReference type="Proteomes" id="UP000245649">
    <property type="component" value="Plasmid pKPC_CAV2018-63"/>
</dbReference>
<organism evidence="2 3">
    <name type="scientific">Klebsiella quasipneumoniae</name>
    <dbReference type="NCBI Taxonomy" id="1463165"/>
    <lineage>
        <taxon>Bacteria</taxon>
        <taxon>Pseudomonadati</taxon>
        <taxon>Pseudomonadota</taxon>
        <taxon>Gammaproteobacteria</taxon>
        <taxon>Enterobacterales</taxon>
        <taxon>Enterobacteriaceae</taxon>
        <taxon>Klebsiella/Raoultella group</taxon>
        <taxon>Klebsiella</taxon>
        <taxon>Klebsiella pneumoniae complex</taxon>
    </lineage>
</organism>
<name>A0AAI8IQV9_9ENTR</name>
<keyword evidence="4" id="KW-1185">Reference proteome</keyword>
<evidence type="ECO:0000313" key="4">
    <source>
        <dbReference type="Proteomes" id="UP000245760"/>
    </source>
</evidence>
<evidence type="ECO:0000313" key="1">
    <source>
        <dbReference type="EMBL" id="AWL54374.1"/>
    </source>
</evidence>